<dbReference type="EMBL" id="JBEPMJ010000008">
    <property type="protein sequence ID" value="MET3750198.1"/>
    <property type="molecule type" value="Genomic_DNA"/>
</dbReference>
<dbReference type="InterPro" id="IPR031566">
    <property type="entry name" value="CitMHS_2"/>
</dbReference>
<feature type="transmembrane region" description="Helical" evidence="1">
    <location>
        <begin position="455"/>
        <end position="478"/>
    </location>
</feature>
<keyword evidence="1" id="KW-0812">Transmembrane</keyword>
<evidence type="ECO:0000256" key="2">
    <source>
        <dbReference type="SAM" id="SignalP"/>
    </source>
</evidence>
<feature type="transmembrane region" description="Helical" evidence="1">
    <location>
        <begin position="389"/>
        <end position="409"/>
    </location>
</feature>
<proteinExistence type="predicted"/>
<feature type="transmembrane region" description="Helical" evidence="1">
    <location>
        <begin position="66"/>
        <end position="85"/>
    </location>
</feature>
<organism evidence="3 4">
    <name type="scientific">Blautia caecimuris</name>
    <dbReference type="NCBI Taxonomy" id="1796615"/>
    <lineage>
        <taxon>Bacteria</taxon>
        <taxon>Bacillati</taxon>
        <taxon>Bacillota</taxon>
        <taxon>Clostridia</taxon>
        <taxon>Lachnospirales</taxon>
        <taxon>Lachnospiraceae</taxon>
        <taxon>Blautia</taxon>
    </lineage>
</organism>
<keyword evidence="1" id="KW-0472">Membrane</keyword>
<evidence type="ECO:0000256" key="1">
    <source>
        <dbReference type="SAM" id="Phobius"/>
    </source>
</evidence>
<comment type="caution">
    <text evidence="3">The sequence shown here is derived from an EMBL/GenBank/DDBJ whole genome shotgun (WGS) entry which is preliminary data.</text>
</comment>
<sequence>MKKILTFMSVVLAAVLALPANVWAAGSGEAAAQVPVWLCIPFAGLLLCIAVMPLVKGEWWEAHQPLVVGFWIAAMVLPFIAVYGAGKTVETVLECTVNDYLTFIILLFGLFCVSGNITMEGDFAGSPRINVGLLALGTLLSSCIGTTGASMLMVRPVIKMNSWRKRKSHIMVFFIFMVSNMGGCLTPIGDPPLLMGFMRGVPFFWSLHLLPMLLFNMAILLFAFYHLDKWAYRRDIAEGRKPDISKPGTEFRIDGLHNIVFLLMIVGAVILSGVLPGMPAFQDGAGNVKGIHIFGEVTLSFPALIEIAVILLAAWLSFRTTKQEIRRRNHFTWGAIKEVAVLFIGIFITMQPALMLLKSVGPELGLTQPSQLFWATGALSSFLDNTPTYLVFLTTAGTLGITSGIATSLGTVPAKLLSAISCGAVFMGANTYIGNAPNFMVKSISDENGVNMPSFFGYMLWSLAFLVPVFIIDTFVFFL</sequence>
<dbReference type="Proteomes" id="UP001549106">
    <property type="component" value="Unassembled WGS sequence"/>
</dbReference>
<feature type="transmembrane region" description="Helical" evidence="1">
    <location>
        <begin position="209"/>
        <end position="227"/>
    </location>
</feature>
<gene>
    <name evidence="3" type="ORF">ABID24_001442</name>
</gene>
<feature type="transmembrane region" description="Helical" evidence="1">
    <location>
        <begin position="299"/>
        <end position="318"/>
    </location>
</feature>
<accession>A0ABV2M155</accession>
<reference evidence="3 4" key="1">
    <citation type="submission" date="2024-06" db="EMBL/GenBank/DDBJ databases">
        <title>Genomic Encyclopedia of Type Strains, Phase IV (KMG-IV): sequencing the most valuable type-strain genomes for metagenomic binning, comparative biology and taxonomic classification.</title>
        <authorList>
            <person name="Goeker M."/>
        </authorList>
    </citation>
    <scope>NUCLEOTIDE SEQUENCE [LARGE SCALE GENOMIC DNA]</scope>
    <source>
        <strain evidence="3 4">DSM 29492</strain>
    </source>
</reference>
<protein>
    <submittedName>
        <fullName evidence="3">Na+/H+ antiporter NhaD/arsenite permease-like protein</fullName>
    </submittedName>
</protein>
<name>A0ABV2M155_9FIRM</name>
<feature type="chain" id="PRO_5047261828" evidence="2">
    <location>
        <begin position="25"/>
        <end position="479"/>
    </location>
</feature>
<feature type="transmembrane region" description="Helical" evidence="1">
    <location>
        <begin position="259"/>
        <end position="279"/>
    </location>
</feature>
<feature type="transmembrane region" description="Helical" evidence="1">
    <location>
        <begin position="170"/>
        <end position="189"/>
    </location>
</feature>
<feature type="transmembrane region" description="Helical" evidence="1">
    <location>
        <begin position="100"/>
        <end position="119"/>
    </location>
</feature>
<keyword evidence="4" id="KW-1185">Reference proteome</keyword>
<feature type="signal peptide" evidence="2">
    <location>
        <begin position="1"/>
        <end position="24"/>
    </location>
</feature>
<evidence type="ECO:0000313" key="3">
    <source>
        <dbReference type="EMBL" id="MET3750198.1"/>
    </source>
</evidence>
<keyword evidence="2" id="KW-0732">Signal</keyword>
<dbReference type="Pfam" id="PF16980">
    <property type="entry name" value="CitMHS_2"/>
    <property type="match status" value="1"/>
</dbReference>
<evidence type="ECO:0000313" key="4">
    <source>
        <dbReference type="Proteomes" id="UP001549106"/>
    </source>
</evidence>
<feature type="transmembrane region" description="Helical" evidence="1">
    <location>
        <begin position="416"/>
        <end position="435"/>
    </location>
</feature>
<feature type="transmembrane region" description="Helical" evidence="1">
    <location>
        <begin position="339"/>
        <end position="357"/>
    </location>
</feature>
<feature type="transmembrane region" description="Helical" evidence="1">
    <location>
        <begin position="34"/>
        <end position="54"/>
    </location>
</feature>
<keyword evidence="1" id="KW-1133">Transmembrane helix</keyword>